<gene>
    <name evidence="2" type="ORF">SNE40_008127</name>
</gene>
<evidence type="ECO:0000313" key="2">
    <source>
        <dbReference type="EMBL" id="KAK6186008.1"/>
    </source>
</evidence>
<protein>
    <submittedName>
        <fullName evidence="2">Uncharacterized protein</fullName>
    </submittedName>
</protein>
<accession>A0AAN8K629</accession>
<feature type="chain" id="PRO_5042904851" evidence="1">
    <location>
        <begin position="21"/>
        <end position="145"/>
    </location>
</feature>
<reference evidence="2 3" key="1">
    <citation type="submission" date="2024-01" db="EMBL/GenBank/DDBJ databases">
        <title>The genome of the rayed Mediterranean limpet Patella caerulea (Linnaeus, 1758).</title>
        <authorList>
            <person name="Anh-Thu Weber A."/>
            <person name="Halstead-Nussloch G."/>
        </authorList>
    </citation>
    <scope>NUCLEOTIDE SEQUENCE [LARGE SCALE GENOMIC DNA]</scope>
    <source>
        <strain evidence="2">AATW-2023a</strain>
        <tissue evidence="2">Whole specimen</tissue>
    </source>
</reference>
<keyword evidence="3" id="KW-1185">Reference proteome</keyword>
<evidence type="ECO:0000256" key="1">
    <source>
        <dbReference type="SAM" id="SignalP"/>
    </source>
</evidence>
<name>A0AAN8K629_PATCE</name>
<dbReference type="EMBL" id="JAZGQO010000006">
    <property type="protein sequence ID" value="KAK6186008.1"/>
    <property type="molecule type" value="Genomic_DNA"/>
</dbReference>
<keyword evidence="1" id="KW-0732">Signal</keyword>
<sequence>MNGLVRTSAILLLLSSLVTCSFWGPCTLSPNGEDSPDFGEIKDVFTNNTCKNGSVWWNYPRGSLRVHFKFEEESRKFKVCLFDAFGPPYESAFDVTNGNRVPFQVPQERGDITCTDTIASEIVLLLNCPSFQTYMNQYSYKLLFQ</sequence>
<organism evidence="2 3">
    <name type="scientific">Patella caerulea</name>
    <name type="common">Rayed Mediterranean limpet</name>
    <dbReference type="NCBI Taxonomy" id="87958"/>
    <lineage>
        <taxon>Eukaryota</taxon>
        <taxon>Metazoa</taxon>
        <taxon>Spiralia</taxon>
        <taxon>Lophotrochozoa</taxon>
        <taxon>Mollusca</taxon>
        <taxon>Gastropoda</taxon>
        <taxon>Patellogastropoda</taxon>
        <taxon>Patelloidea</taxon>
        <taxon>Patellidae</taxon>
        <taxon>Patella</taxon>
    </lineage>
</organism>
<evidence type="ECO:0000313" key="3">
    <source>
        <dbReference type="Proteomes" id="UP001347796"/>
    </source>
</evidence>
<feature type="signal peptide" evidence="1">
    <location>
        <begin position="1"/>
        <end position="20"/>
    </location>
</feature>
<comment type="caution">
    <text evidence="2">The sequence shown here is derived from an EMBL/GenBank/DDBJ whole genome shotgun (WGS) entry which is preliminary data.</text>
</comment>
<dbReference type="Proteomes" id="UP001347796">
    <property type="component" value="Unassembled WGS sequence"/>
</dbReference>
<proteinExistence type="predicted"/>
<dbReference type="AlphaFoldDB" id="A0AAN8K629"/>